<evidence type="ECO:0000313" key="3">
    <source>
        <dbReference type="EMBL" id="VDM87402.1"/>
    </source>
</evidence>
<dbReference type="InterPro" id="IPR003439">
    <property type="entry name" value="ABC_transporter-like_ATP-bd"/>
</dbReference>
<evidence type="ECO:0000313" key="4">
    <source>
        <dbReference type="Proteomes" id="UP000269998"/>
    </source>
</evidence>
<name>A0A3S4CTI2_9MYCO</name>
<dbReference type="AlphaFoldDB" id="A0A3S4CTI2"/>
<proteinExistence type="inferred from homology"/>
<feature type="domain" description="ABC transporter" evidence="2">
    <location>
        <begin position="2"/>
        <end position="74"/>
    </location>
</feature>
<dbReference type="SUPFAM" id="SSF52540">
    <property type="entry name" value="P-loop containing nucleoside triphosphate hydrolases"/>
    <property type="match status" value="1"/>
</dbReference>
<gene>
    <name evidence="3" type="primary">lolD</name>
    <name evidence="3" type="ORF">MB901379_00941</name>
</gene>
<dbReference type="InterPro" id="IPR027417">
    <property type="entry name" value="P-loop_NTPase"/>
</dbReference>
<dbReference type="PANTHER" id="PTHR42798:SF7">
    <property type="entry name" value="ALPHA-D-RIBOSE 1-METHYLPHOSPHONATE 5-TRIPHOSPHATE SYNTHASE SUBUNIT PHNL"/>
    <property type="match status" value="1"/>
</dbReference>
<sequence>MSIVGPSGAGKSTLLRLLGALDSPDSGSIVFDGAGIDRLSEDQQSEFRHRHVGFVFQFFNLPPTLSVRENALAHPRPQLLGYASILPELTTSTGKP</sequence>
<dbReference type="KEGG" id="mbai:MB901379_00941"/>
<evidence type="ECO:0000259" key="2">
    <source>
        <dbReference type="Pfam" id="PF00005"/>
    </source>
</evidence>
<protein>
    <submittedName>
        <fullName evidence="3">Lipoprotein-releasing system ATP-binding protein LolD</fullName>
        <ecNumber evidence="3">3.6.3.-</ecNumber>
    </submittedName>
</protein>
<dbReference type="GO" id="GO:0016887">
    <property type="term" value="F:ATP hydrolysis activity"/>
    <property type="evidence" value="ECO:0007669"/>
    <property type="project" value="InterPro"/>
</dbReference>
<keyword evidence="3" id="KW-0378">Hydrolase</keyword>
<dbReference type="EMBL" id="LR130759">
    <property type="protein sequence ID" value="VDM87402.1"/>
    <property type="molecule type" value="Genomic_DNA"/>
</dbReference>
<keyword evidence="3" id="KW-0547">Nucleotide-binding</keyword>
<dbReference type="GO" id="GO:0005524">
    <property type="term" value="F:ATP binding"/>
    <property type="evidence" value="ECO:0007669"/>
    <property type="project" value="UniProtKB-KW"/>
</dbReference>
<evidence type="ECO:0000256" key="1">
    <source>
        <dbReference type="ARBA" id="ARBA00005417"/>
    </source>
</evidence>
<reference evidence="4" key="1">
    <citation type="submission" date="2018-02" db="EMBL/GenBank/DDBJ databases">
        <authorList>
            <person name="Seth-Smith MB H."/>
            <person name="Seth-Smith H."/>
        </authorList>
    </citation>
    <scope>NUCLEOTIDE SEQUENCE [LARGE SCALE GENOMIC DNA]</scope>
</reference>
<dbReference type="Pfam" id="PF00005">
    <property type="entry name" value="ABC_tran"/>
    <property type="match status" value="1"/>
</dbReference>
<dbReference type="EC" id="3.6.3.-" evidence="3"/>
<dbReference type="PANTHER" id="PTHR42798">
    <property type="entry name" value="LIPOPROTEIN-RELEASING SYSTEM ATP-BINDING PROTEIN LOLD"/>
    <property type="match status" value="1"/>
</dbReference>
<keyword evidence="3" id="KW-0067">ATP-binding</keyword>
<keyword evidence="4" id="KW-1185">Reference proteome</keyword>
<comment type="similarity">
    <text evidence="1">Belongs to the ABC transporter superfamily.</text>
</comment>
<dbReference type="Proteomes" id="UP000269998">
    <property type="component" value="Chromosome"/>
</dbReference>
<organism evidence="3 4">
    <name type="scientific">Mycobacterium basiliense</name>
    <dbReference type="NCBI Taxonomy" id="2094119"/>
    <lineage>
        <taxon>Bacteria</taxon>
        <taxon>Bacillati</taxon>
        <taxon>Actinomycetota</taxon>
        <taxon>Actinomycetes</taxon>
        <taxon>Mycobacteriales</taxon>
        <taxon>Mycobacteriaceae</taxon>
        <taxon>Mycobacterium</taxon>
    </lineage>
</organism>
<keyword evidence="3" id="KW-0449">Lipoprotein</keyword>
<dbReference type="Gene3D" id="3.40.50.300">
    <property type="entry name" value="P-loop containing nucleotide triphosphate hydrolases"/>
    <property type="match status" value="1"/>
</dbReference>
<accession>A0A3S4CTI2</accession>